<dbReference type="InterPro" id="IPR029058">
    <property type="entry name" value="AB_hydrolase_fold"/>
</dbReference>
<name>A0ABN7RUT6_OIKDI</name>
<dbReference type="Gene3D" id="3.40.50.1820">
    <property type="entry name" value="alpha/beta hydrolase"/>
    <property type="match status" value="1"/>
</dbReference>
<feature type="transmembrane region" description="Helical" evidence="6">
    <location>
        <begin position="48"/>
        <end position="71"/>
    </location>
</feature>
<keyword evidence="6" id="KW-0472">Membrane</keyword>
<dbReference type="PANTHER" id="PTHR11610">
    <property type="entry name" value="LIPASE"/>
    <property type="match status" value="1"/>
</dbReference>
<keyword evidence="6" id="KW-0812">Transmembrane</keyword>
<dbReference type="Proteomes" id="UP001158576">
    <property type="component" value="Chromosome PAR"/>
</dbReference>
<evidence type="ECO:0000313" key="8">
    <source>
        <dbReference type="EMBL" id="CAG5086509.1"/>
    </source>
</evidence>
<proteinExistence type="inferred from homology"/>
<evidence type="ECO:0000256" key="1">
    <source>
        <dbReference type="ARBA" id="ARBA00004613"/>
    </source>
</evidence>
<comment type="subcellular location">
    <subcellularLocation>
        <location evidence="1">Secreted</location>
    </subcellularLocation>
</comment>
<dbReference type="PRINTS" id="PR00821">
    <property type="entry name" value="TAGLIPASE"/>
</dbReference>
<protein>
    <submittedName>
        <fullName evidence="8">Oidioi.mRNA.OKI2018_I69.PAR.g11237.t1.cds</fullName>
    </submittedName>
</protein>
<evidence type="ECO:0000256" key="2">
    <source>
        <dbReference type="ARBA" id="ARBA00010701"/>
    </source>
</evidence>
<keyword evidence="6" id="KW-1133">Transmembrane helix</keyword>
<dbReference type="Pfam" id="PF00151">
    <property type="entry name" value="Lipase"/>
    <property type="match status" value="1"/>
</dbReference>
<dbReference type="SUPFAM" id="SSF53474">
    <property type="entry name" value="alpha/beta-Hydrolases"/>
    <property type="match status" value="1"/>
</dbReference>
<sequence>MDENDVNMPLLSPSSQSDEERGERKSEENMCKRYILTLGKQFSKHRKIIIIISCVFTFVGAFLAIFFVSFLNYHCLNLETHDVDLTASLKFYDGGSNLTLLNFPEQYNDEQNCSIGTLIGIHGYGDAYNTDWLAYTAVTFFNETENEGWCFFSMDWDEIAQYNYIASAKKVRSLGFWLSETIQKHNQIFDPSSIQIIGHSLGAHIAGFTGKEFFAATGIKISKISGLDPAGPLFQTCDDHHRLSTQDADHVLTVITNSGYLFHNGLVQSLQVGKSNLIVNGGVRQPGCGYFENACSHNRAPWAWLLNAQFGCVLEQDDGPLVDGKFFGPNKLKILLGDFTLQTREEDSLIYCDLYEDYFPP</sequence>
<dbReference type="InterPro" id="IPR000734">
    <property type="entry name" value="TAG_lipase"/>
</dbReference>
<reference evidence="8 9" key="1">
    <citation type="submission" date="2021-04" db="EMBL/GenBank/DDBJ databases">
        <authorList>
            <person name="Bliznina A."/>
        </authorList>
    </citation>
    <scope>NUCLEOTIDE SEQUENCE [LARGE SCALE GENOMIC DNA]</scope>
</reference>
<organism evidence="8 9">
    <name type="scientific">Oikopleura dioica</name>
    <name type="common">Tunicate</name>
    <dbReference type="NCBI Taxonomy" id="34765"/>
    <lineage>
        <taxon>Eukaryota</taxon>
        <taxon>Metazoa</taxon>
        <taxon>Chordata</taxon>
        <taxon>Tunicata</taxon>
        <taxon>Appendicularia</taxon>
        <taxon>Copelata</taxon>
        <taxon>Oikopleuridae</taxon>
        <taxon>Oikopleura</taxon>
    </lineage>
</organism>
<evidence type="ECO:0000313" key="9">
    <source>
        <dbReference type="Proteomes" id="UP001158576"/>
    </source>
</evidence>
<feature type="domain" description="Lipase" evidence="7">
    <location>
        <begin position="111"/>
        <end position="292"/>
    </location>
</feature>
<evidence type="ECO:0000256" key="3">
    <source>
        <dbReference type="ARBA" id="ARBA00022525"/>
    </source>
</evidence>
<gene>
    <name evidence="8" type="ORF">OKIOD_LOCUS2795</name>
</gene>
<evidence type="ECO:0000256" key="5">
    <source>
        <dbReference type="SAM" id="MobiDB-lite"/>
    </source>
</evidence>
<evidence type="ECO:0000259" key="7">
    <source>
        <dbReference type="Pfam" id="PF00151"/>
    </source>
</evidence>
<accession>A0ABN7RUT6</accession>
<keyword evidence="3" id="KW-0964">Secreted</keyword>
<dbReference type="EMBL" id="OU015568">
    <property type="protein sequence ID" value="CAG5086509.1"/>
    <property type="molecule type" value="Genomic_DNA"/>
</dbReference>
<comment type="similarity">
    <text evidence="2 4">Belongs to the AB hydrolase superfamily. Lipase family.</text>
</comment>
<dbReference type="InterPro" id="IPR013818">
    <property type="entry name" value="Lipase"/>
</dbReference>
<dbReference type="PANTHER" id="PTHR11610:SF104">
    <property type="entry name" value="AGAP010328-PA"/>
    <property type="match status" value="1"/>
</dbReference>
<evidence type="ECO:0000256" key="6">
    <source>
        <dbReference type="SAM" id="Phobius"/>
    </source>
</evidence>
<keyword evidence="9" id="KW-1185">Reference proteome</keyword>
<evidence type="ECO:0000256" key="4">
    <source>
        <dbReference type="RuleBase" id="RU004262"/>
    </source>
</evidence>
<feature type="region of interest" description="Disordered" evidence="5">
    <location>
        <begin position="1"/>
        <end position="26"/>
    </location>
</feature>